<dbReference type="Pfam" id="PF00857">
    <property type="entry name" value="Isochorismatase"/>
    <property type="match status" value="1"/>
</dbReference>
<dbReference type="PANTHER" id="PTHR43540">
    <property type="entry name" value="PEROXYUREIDOACRYLATE/UREIDOACRYLATE AMIDOHYDROLASE-RELATED"/>
    <property type="match status" value="1"/>
</dbReference>
<dbReference type="PANTHER" id="PTHR43540:SF6">
    <property type="entry name" value="ISOCHORISMATASE-LIKE DOMAIN-CONTAINING PROTEIN"/>
    <property type="match status" value="1"/>
</dbReference>
<keyword evidence="4" id="KW-1185">Reference proteome</keyword>
<proteinExistence type="predicted"/>
<dbReference type="SUPFAM" id="SSF52499">
    <property type="entry name" value="Isochorismatase-like hydrolases"/>
    <property type="match status" value="1"/>
</dbReference>
<accession>A0ABU3AF30</accession>
<evidence type="ECO:0000313" key="4">
    <source>
        <dbReference type="Proteomes" id="UP001255246"/>
    </source>
</evidence>
<dbReference type="InterPro" id="IPR050272">
    <property type="entry name" value="Isochorismatase-like_hydrls"/>
</dbReference>
<sequence>MVVDMQKGSFSAKSPRFDTNGVVNRINKLAELFRELNHPVFISKMMELELENLKKNSTDWENLDVLNVGQENIIIDKYANDVFYTSELHSKLKELKVNELFIAGCATDFPVESTIRSALTKDFDITVVKDGHTTGERLYFKTK</sequence>
<comment type="caution">
    <text evidence="3">The sequence shown here is derived from an EMBL/GenBank/DDBJ whole genome shotgun (WGS) entry which is preliminary data.</text>
</comment>
<name>A0ABU3AF30_9FLAO</name>
<dbReference type="EMBL" id="JAVRHR010000003">
    <property type="protein sequence ID" value="MDT0608147.1"/>
    <property type="molecule type" value="Genomic_DNA"/>
</dbReference>
<keyword evidence="1" id="KW-0378">Hydrolase</keyword>
<dbReference type="InterPro" id="IPR036380">
    <property type="entry name" value="Isochorismatase-like_sf"/>
</dbReference>
<evidence type="ECO:0000259" key="2">
    <source>
        <dbReference type="Pfam" id="PF00857"/>
    </source>
</evidence>
<dbReference type="InterPro" id="IPR000868">
    <property type="entry name" value="Isochorismatase-like_dom"/>
</dbReference>
<evidence type="ECO:0000256" key="1">
    <source>
        <dbReference type="ARBA" id="ARBA00022801"/>
    </source>
</evidence>
<reference evidence="3 4" key="1">
    <citation type="submission" date="2023-09" db="EMBL/GenBank/DDBJ databases">
        <authorList>
            <person name="Rey-Velasco X."/>
        </authorList>
    </citation>
    <scope>NUCLEOTIDE SEQUENCE [LARGE SCALE GENOMIC DNA]</scope>
    <source>
        <strain evidence="3 4">F388</strain>
    </source>
</reference>
<evidence type="ECO:0000313" key="3">
    <source>
        <dbReference type="EMBL" id="MDT0608147.1"/>
    </source>
</evidence>
<organism evidence="3 4">
    <name type="scientific">Croceitalea rosinachiae</name>
    <dbReference type="NCBI Taxonomy" id="3075596"/>
    <lineage>
        <taxon>Bacteria</taxon>
        <taxon>Pseudomonadati</taxon>
        <taxon>Bacteroidota</taxon>
        <taxon>Flavobacteriia</taxon>
        <taxon>Flavobacteriales</taxon>
        <taxon>Flavobacteriaceae</taxon>
        <taxon>Croceitalea</taxon>
    </lineage>
</organism>
<gene>
    <name evidence="3" type="ORF">RM706_13960</name>
</gene>
<protein>
    <submittedName>
        <fullName evidence="3">Isochorismatase family protein</fullName>
    </submittedName>
</protein>
<dbReference type="Gene3D" id="3.40.50.850">
    <property type="entry name" value="Isochorismatase-like"/>
    <property type="match status" value="1"/>
</dbReference>
<dbReference type="Proteomes" id="UP001255246">
    <property type="component" value="Unassembled WGS sequence"/>
</dbReference>
<feature type="domain" description="Isochorismatase-like" evidence="2">
    <location>
        <begin position="2"/>
        <end position="135"/>
    </location>
</feature>
<dbReference type="RefSeq" id="WP_311352608.1">
    <property type="nucleotide sequence ID" value="NZ_JAVRHR010000003.1"/>
</dbReference>